<dbReference type="Proteomes" id="UP000694925">
    <property type="component" value="Unplaced"/>
</dbReference>
<dbReference type="InterPro" id="IPR022041">
    <property type="entry name" value="Methyltransf_FA"/>
</dbReference>
<dbReference type="Pfam" id="PF00041">
    <property type="entry name" value="fn3"/>
    <property type="match status" value="1"/>
</dbReference>
<evidence type="ECO:0000313" key="15">
    <source>
        <dbReference type="RefSeq" id="XP_026666744.1"/>
    </source>
</evidence>
<dbReference type="CDD" id="cd00063">
    <property type="entry name" value="FN3"/>
    <property type="match status" value="2"/>
</dbReference>
<dbReference type="InterPro" id="IPR036116">
    <property type="entry name" value="FN3_sf"/>
</dbReference>
<keyword evidence="9" id="KW-0812">Transmembrane</keyword>
<evidence type="ECO:0000259" key="11">
    <source>
        <dbReference type="PROSITE" id="PS50055"/>
    </source>
</evidence>
<keyword evidence="6" id="KW-0904">Protein phosphatase</keyword>
<dbReference type="InterPro" id="IPR003961">
    <property type="entry name" value="FN3_dom"/>
</dbReference>
<comment type="similarity">
    <text evidence="2">Belongs to the protein-tyrosine phosphatase family.</text>
</comment>
<dbReference type="GO" id="GO:0016020">
    <property type="term" value="C:membrane"/>
    <property type="evidence" value="ECO:0007669"/>
    <property type="project" value="UniProtKB-SubCell"/>
</dbReference>
<evidence type="ECO:0000256" key="8">
    <source>
        <dbReference type="ARBA" id="ARBA00051722"/>
    </source>
</evidence>
<dbReference type="FunFam" id="3.90.190.10:FF:000102">
    <property type="entry name" value="Receptor-type tyrosine-protein phosphatase"/>
    <property type="match status" value="2"/>
</dbReference>
<keyword evidence="14" id="KW-1185">Reference proteome</keyword>
<dbReference type="PROSITE" id="PS50853">
    <property type="entry name" value="FN3"/>
    <property type="match status" value="1"/>
</dbReference>
<dbReference type="PANTHER" id="PTHR19134:SF562">
    <property type="entry name" value="PROTEIN-TYROSINE-PHOSPHATASE"/>
    <property type="match status" value="1"/>
</dbReference>
<feature type="domain" description="Tyrosine-protein phosphatase" evidence="11">
    <location>
        <begin position="1405"/>
        <end position="1658"/>
    </location>
</feature>
<dbReference type="RefSeq" id="XP_026666744.1">
    <property type="nucleotide sequence ID" value="XM_026810943.1"/>
</dbReference>
<gene>
    <name evidence="15" type="primary">LOC108632961</name>
</gene>
<dbReference type="Gene3D" id="2.60.40.10">
    <property type="entry name" value="Immunoglobulins"/>
    <property type="match status" value="2"/>
</dbReference>
<dbReference type="CDD" id="cd00047">
    <property type="entry name" value="PTPc"/>
    <property type="match status" value="2"/>
</dbReference>
<dbReference type="SUPFAM" id="SSF52799">
    <property type="entry name" value="(Phosphotyrosine protein) phosphatases II"/>
    <property type="match status" value="2"/>
</dbReference>
<feature type="signal peptide" evidence="10">
    <location>
        <begin position="1"/>
        <end position="18"/>
    </location>
</feature>
<dbReference type="InterPro" id="IPR000242">
    <property type="entry name" value="PTP_cat"/>
</dbReference>
<feature type="domain" description="Tyrosine-protein phosphatase" evidence="11">
    <location>
        <begin position="1683"/>
        <end position="1948"/>
    </location>
</feature>
<evidence type="ECO:0000256" key="10">
    <source>
        <dbReference type="SAM" id="SignalP"/>
    </source>
</evidence>
<evidence type="ECO:0000259" key="13">
    <source>
        <dbReference type="PROSITE" id="PS50853"/>
    </source>
</evidence>
<protein>
    <recommendedName>
        <fullName evidence="3">protein-tyrosine-phosphatase</fullName>
        <ecNumber evidence="3">3.1.3.48</ecNumber>
    </recommendedName>
</protein>
<evidence type="ECO:0000256" key="4">
    <source>
        <dbReference type="ARBA" id="ARBA00022729"/>
    </source>
</evidence>
<comment type="catalytic activity">
    <reaction evidence="8">
        <text>O-phospho-L-tyrosyl-[protein] + H2O = L-tyrosyl-[protein] + phosphate</text>
        <dbReference type="Rhea" id="RHEA:10684"/>
        <dbReference type="Rhea" id="RHEA-COMP:10136"/>
        <dbReference type="Rhea" id="RHEA-COMP:20101"/>
        <dbReference type="ChEBI" id="CHEBI:15377"/>
        <dbReference type="ChEBI" id="CHEBI:43474"/>
        <dbReference type="ChEBI" id="CHEBI:46858"/>
        <dbReference type="ChEBI" id="CHEBI:61978"/>
        <dbReference type="EC" id="3.1.3.48"/>
    </reaction>
</comment>
<dbReference type="GeneID" id="108632961"/>
<dbReference type="Pfam" id="PF00102">
    <property type="entry name" value="Y_phosphatase"/>
    <property type="match status" value="2"/>
</dbReference>
<dbReference type="PROSITE" id="PS50055">
    <property type="entry name" value="TYR_PHOSPHATASE_PTP"/>
    <property type="match status" value="2"/>
</dbReference>
<keyword evidence="7 9" id="KW-0472">Membrane</keyword>
<comment type="subcellular location">
    <subcellularLocation>
        <location evidence="1">Membrane</location>
        <topology evidence="1">Single-pass membrane protein</topology>
    </subcellularLocation>
</comment>
<organism evidence="14 15">
    <name type="scientific">Ceratina calcarata</name>
    <dbReference type="NCBI Taxonomy" id="156304"/>
    <lineage>
        <taxon>Eukaryota</taxon>
        <taxon>Metazoa</taxon>
        <taxon>Ecdysozoa</taxon>
        <taxon>Arthropoda</taxon>
        <taxon>Hexapoda</taxon>
        <taxon>Insecta</taxon>
        <taxon>Pterygota</taxon>
        <taxon>Neoptera</taxon>
        <taxon>Endopterygota</taxon>
        <taxon>Hymenoptera</taxon>
        <taxon>Apocrita</taxon>
        <taxon>Aculeata</taxon>
        <taxon>Apoidea</taxon>
        <taxon>Anthophila</taxon>
        <taxon>Apidae</taxon>
        <taxon>Ceratina</taxon>
        <taxon>Zadontomerus</taxon>
    </lineage>
</organism>
<dbReference type="PANTHER" id="PTHR19134">
    <property type="entry name" value="RECEPTOR-TYPE TYROSINE-PROTEIN PHOSPHATASE"/>
    <property type="match status" value="1"/>
</dbReference>
<evidence type="ECO:0000256" key="7">
    <source>
        <dbReference type="ARBA" id="ARBA00023136"/>
    </source>
</evidence>
<feature type="chain" id="PRO_5042507765" description="protein-tyrosine-phosphatase" evidence="10">
    <location>
        <begin position="19"/>
        <end position="1962"/>
    </location>
</feature>
<dbReference type="GO" id="GO:0004725">
    <property type="term" value="F:protein tyrosine phosphatase activity"/>
    <property type="evidence" value="ECO:0007669"/>
    <property type="project" value="UniProtKB-EC"/>
</dbReference>
<evidence type="ECO:0000256" key="5">
    <source>
        <dbReference type="ARBA" id="ARBA00022801"/>
    </source>
</evidence>
<dbReference type="SMART" id="SM00404">
    <property type="entry name" value="PTPc_motif"/>
    <property type="match status" value="2"/>
</dbReference>
<evidence type="ECO:0000259" key="12">
    <source>
        <dbReference type="PROSITE" id="PS50056"/>
    </source>
</evidence>
<dbReference type="InterPro" id="IPR016130">
    <property type="entry name" value="Tyr_Pase_AS"/>
</dbReference>
<dbReference type="PRINTS" id="PR00700">
    <property type="entry name" value="PRTYPHPHTASE"/>
</dbReference>
<feature type="domain" description="Tyrosine specific protein phosphatases" evidence="12">
    <location>
        <begin position="1576"/>
        <end position="1649"/>
    </location>
</feature>
<evidence type="ECO:0000256" key="6">
    <source>
        <dbReference type="ARBA" id="ARBA00022912"/>
    </source>
</evidence>
<dbReference type="Gene3D" id="2.170.300.10">
    <property type="entry name" value="Tie2 ligand-binding domain superfamily"/>
    <property type="match status" value="1"/>
</dbReference>
<dbReference type="InterPro" id="IPR003595">
    <property type="entry name" value="Tyr_Pase_cat"/>
</dbReference>
<evidence type="ECO:0000313" key="14">
    <source>
        <dbReference type="Proteomes" id="UP000694925"/>
    </source>
</evidence>
<evidence type="ECO:0000256" key="3">
    <source>
        <dbReference type="ARBA" id="ARBA00013064"/>
    </source>
</evidence>
<dbReference type="PROSITE" id="PS50056">
    <property type="entry name" value="TYR_PHOSPHATASE_2"/>
    <property type="match status" value="2"/>
</dbReference>
<reference evidence="15" key="1">
    <citation type="submission" date="2025-08" db="UniProtKB">
        <authorList>
            <consortium name="RefSeq"/>
        </authorList>
    </citation>
    <scope>IDENTIFICATION</scope>
    <source>
        <tissue evidence="15">Whole body</tissue>
    </source>
</reference>
<keyword evidence="9" id="KW-1133">Transmembrane helix</keyword>
<dbReference type="InterPro" id="IPR000387">
    <property type="entry name" value="Tyr_Pase_dom"/>
</dbReference>
<feature type="transmembrane region" description="Helical" evidence="9">
    <location>
        <begin position="1288"/>
        <end position="1308"/>
    </location>
</feature>
<feature type="domain" description="Fibronectin type-III" evidence="13">
    <location>
        <begin position="735"/>
        <end position="841"/>
    </location>
</feature>
<feature type="domain" description="Tyrosine specific protein phosphatases" evidence="12">
    <location>
        <begin position="1866"/>
        <end position="1939"/>
    </location>
</feature>
<evidence type="ECO:0000256" key="2">
    <source>
        <dbReference type="ARBA" id="ARBA00009580"/>
    </source>
</evidence>
<evidence type="ECO:0000256" key="1">
    <source>
        <dbReference type="ARBA" id="ARBA00004167"/>
    </source>
</evidence>
<dbReference type="PROSITE" id="PS00383">
    <property type="entry name" value="TYR_PHOSPHATASE_1"/>
    <property type="match status" value="1"/>
</dbReference>
<dbReference type="InterPro" id="IPR013783">
    <property type="entry name" value="Ig-like_fold"/>
</dbReference>
<accession>A0AAJ7RXC4</accession>
<keyword evidence="5" id="KW-0378">Hydrolase</keyword>
<dbReference type="InterPro" id="IPR050348">
    <property type="entry name" value="Protein-Tyr_Phosphatase"/>
</dbReference>
<dbReference type="SMART" id="SM00194">
    <property type="entry name" value="PTPc"/>
    <property type="match status" value="2"/>
</dbReference>
<dbReference type="SMART" id="SM00060">
    <property type="entry name" value="FN3"/>
    <property type="match status" value="3"/>
</dbReference>
<dbReference type="KEGG" id="ccal:108632961"/>
<dbReference type="GO" id="GO:0008045">
    <property type="term" value="P:motor neuron axon guidance"/>
    <property type="evidence" value="ECO:0007669"/>
    <property type="project" value="TreeGrafter"/>
</dbReference>
<dbReference type="InterPro" id="IPR029021">
    <property type="entry name" value="Prot-tyrosine_phosphatase-like"/>
</dbReference>
<dbReference type="Gene3D" id="3.90.190.10">
    <property type="entry name" value="Protein tyrosine phosphatase superfamily"/>
    <property type="match status" value="2"/>
</dbReference>
<evidence type="ECO:0000256" key="9">
    <source>
        <dbReference type="SAM" id="Phobius"/>
    </source>
</evidence>
<sequence length="1962" mass="223538">MNVLALLFIVAQQTIISGRLTVLKGKETIARYTHSSRKLLCVAEDDGAGLIWNSNLNWVYPSYELSDRGGNTDFQYLNAYKKEEIDCDLNAHDNCMETWNATGWNLTNSRETPMGPVLDRRWEGFREYNNFGSLNEYRLLYKLRKSGTFVVSIRGSTDAHILLCDTEQYNLDFCYWIIIGGWSNKESVIRKCAMGVPQPMTFPIEPTCAQIRASYFYETLSATEWKTFIITWDENSKTISVYDTEKLLMSYIDNDGRSRERTSFYNLFVRSPKYMLFRFHTYSFFYTTDLKSELTSPVLNIKSRNLCIELIIGLCAECKMEIMLVDSIRENNQESLEIVEGSRVNGVHKLATWQYVRINKTISADLGKSVKIKLIPGVEDMALSELLFAVANVRKCPPVDTLRYSTMEATQDYHDYKYFWPNVTCQKLSYNESILVNVVSDVKIDQVFDDTACPKGKVGPYCSINCYEHLENNADCRGTVICDTKGCTCPAGFLGTDCHSYCDVGQYGYGCNETCGLCLQDNCDFLTGYCTTGCDNSKRFYVPPFCKRGIDAPSAPKIDFINETVVRVILPMKEEYKLLPSGYQYVLQRAGMLQIGDYNEISNNSSIIMGYFDRLEPGISYRISCTLTVNNHSIHGEWANFATRCASTTNFVIQVGNTSLTLTKNKQVDPLYSCPSKWYDFLFENIETSTEISRGSLTKLPYEFTHLIPYTLYKITVSKGIAVLFSQQVRTLDGAPSEVRNVSKIFTSNEEIILKWYPPLYPNGNIREYRVALQIKTYFGCDDLKIQSPKNDSVIISTTTHSVTFSDLRPYTSYVAEIVAYTSHRGLKLQVEFSTNQTEMPTTVYTNLRFHDYVLMWDAPQDCTTISGPIIARINITGVGKAVANHVIIKQTVKYSLNLDSDLLGSEMYEARIYAIRDYNKQYNPLRYNSLTFTTPPKAPPPVRSLEIYETDFITKHVHLRWLEPKPPMNGELASYIVSQCQLTCKTILEIRAADRCDLWSTHICATVKQLDPERKYISVSAMNVNVSMPGDAIFVQITWTDITPEAPETFLVENLEDGVVNLTWTHPWRTGEHLQKFIISVQMISSNLRMEINQSQRGVIHEYKIEKYQLTYNEKLYLLPSSAYKISIQAVTIAEVYGETKVTKVETSLAIKFENELRADVRDSDSMILLHIPKVLNDTKQSTMHVIVKGSQACTDEKLPAYLSEKTGIEHHDEAWYAASFPNDELAGKTFVIGDNKIYGSGRNCPLKPTESYVIAIVVLTDEKSMNGIVAKTASIRIGEVPRQKHGAWLIPITIILIIGATIFYFYQRRKRSSKKVDLQREAGFVYNSKSSEVKLNPSCSSRSLTSASTLSDKELLSRVSTPHDGNAMNVNDINNHQREERMSLVKVKDFEDYVRQVIDSGLLDKQYSTLPRGQTKPWEYGKLAENKPKNRYANLIAYDENRVVLEKLPDDPYSDYINANYIKGYKKDKFYIATQGPKANTVIDFWRMVWQEEAYVICMIANLVEGGKTKCEQYWPDTGKKKKYGDIIVFNANNTVFAHYTIRTLHVSYGDEARKIEHLHYTAWPDHGIPLFTHSVVTYLKKLLATPLRNGPVVVHCSAGVGRTGTIILCDICLRRAAAEGVIDVFSEAKVIRSQRPNMVDNKQQYLLAHLILVESLLSLPTSLPCNESLPAKIKSLKEHLEIQRDSLEKVTWQDKALRPPTNQQTLSERNLAKNRFPELVSANVNRLYLKRYPPTDEDSDYIAAVYVDGVRLQNQYLATQLPMPTTFSDFWRMIAEYKVELIIVLQPPDLTDTTCCPIVPCGEFKPVPYINIRAKEFTESEHYTTQGLILIDNSEKPVTEQEVTILCSTKWKAGRNQDPPETMSLVTLWKTAMRISREEGPIVVLCHDGVTGCGLYLALSFLLKRMTIESECDVCLAIRTIRKSRPDFVNSLEQMEYLYDAAITYLMYFENSETYANFP</sequence>
<keyword evidence="4 10" id="KW-0732">Signal</keyword>
<name>A0AAJ7RXC4_9HYME</name>
<dbReference type="EC" id="3.1.3.48" evidence="3"/>
<dbReference type="SUPFAM" id="SSF49265">
    <property type="entry name" value="Fibronectin type III"/>
    <property type="match status" value="2"/>
</dbReference>
<proteinExistence type="inferred from homology"/>
<dbReference type="Pfam" id="PF12248">
    <property type="entry name" value="Methyltransf_FA"/>
    <property type="match status" value="1"/>
</dbReference>